<dbReference type="InterPro" id="IPR023430">
    <property type="entry name" value="Pept_HybD-like_dom_sf"/>
</dbReference>
<sequence>MTFARDLAQILSHPTCIVGVGNMLRNDDAVGALIADRLEAELPATSGHFVVNAEDVIENHVFRIAESAAHNVLVIDAVQGTGGETGSLVLGKLTEMEVGGGYSTHKLALSMAASLFEQHGKQVYLLGIAAQDIDFGTTVSSAILDSAETVIDLVLGRIARSN</sequence>
<dbReference type="SUPFAM" id="SSF53163">
    <property type="entry name" value="HybD-like"/>
    <property type="match status" value="1"/>
</dbReference>
<dbReference type="EMBL" id="SUMF01000006">
    <property type="protein sequence ID" value="TJZ74207.1"/>
    <property type="molecule type" value="Genomic_DNA"/>
</dbReference>
<reference evidence="1 2" key="1">
    <citation type="submission" date="2019-04" db="EMBL/GenBank/DDBJ databases">
        <title>Chitiniphilus eburnea sp. nov., a novel chitinolytic bacterium isolated from aquaculture sludge.</title>
        <authorList>
            <person name="Sheng M."/>
        </authorList>
    </citation>
    <scope>NUCLEOTIDE SEQUENCE [LARGE SCALE GENOMIC DNA]</scope>
    <source>
        <strain evidence="1 2">HX-2-15</strain>
    </source>
</reference>
<dbReference type="InterPro" id="IPR000671">
    <property type="entry name" value="Peptidase_A31"/>
</dbReference>
<dbReference type="OrthoDB" id="9808862at2"/>
<dbReference type="NCBIfam" id="TIGR00072">
    <property type="entry name" value="hydrog_prot"/>
    <property type="match status" value="1"/>
</dbReference>
<dbReference type="AlphaFoldDB" id="A0A4U0PZY8"/>
<evidence type="ECO:0000313" key="2">
    <source>
        <dbReference type="Proteomes" id="UP000310016"/>
    </source>
</evidence>
<organism evidence="1 2">
    <name type="scientific">Chitiniphilus eburneus</name>
    <dbReference type="NCBI Taxonomy" id="2571148"/>
    <lineage>
        <taxon>Bacteria</taxon>
        <taxon>Pseudomonadati</taxon>
        <taxon>Pseudomonadota</taxon>
        <taxon>Betaproteobacteria</taxon>
        <taxon>Neisseriales</taxon>
        <taxon>Chitinibacteraceae</taxon>
        <taxon>Chitiniphilus</taxon>
    </lineage>
</organism>
<dbReference type="GO" id="GO:0004175">
    <property type="term" value="F:endopeptidase activity"/>
    <property type="evidence" value="ECO:0007669"/>
    <property type="project" value="TreeGrafter"/>
</dbReference>
<dbReference type="PANTHER" id="PTHR30302:SF7">
    <property type="entry name" value="F420-NONREDUCING HYDROGENASE II"/>
    <property type="match status" value="1"/>
</dbReference>
<gene>
    <name evidence="1" type="ORF">FAZ21_07920</name>
</gene>
<dbReference type="Gene3D" id="3.40.50.1450">
    <property type="entry name" value="HybD-like"/>
    <property type="match status" value="1"/>
</dbReference>
<dbReference type="RefSeq" id="WP_136772731.1">
    <property type="nucleotide sequence ID" value="NZ_CP156074.1"/>
</dbReference>
<protein>
    <submittedName>
        <fullName evidence="1">Hydrogenase maturation protease</fullName>
    </submittedName>
</protein>
<dbReference type="Proteomes" id="UP000310016">
    <property type="component" value="Unassembled WGS sequence"/>
</dbReference>
<proteinExistence type="predicted"/>
<keyword evidence="2" id="KW-1185">Reference proteome</keyword>
<dbReference type="PANTHER" id="PTHR30302">
    <property type="entry name" value="HYDROGENASE 1 MATURATION PROTEASE"/>
    <property type="match status" value="1"/>
</dbReference>
<comment type="caution">
    <text evidence="1">The sequence shown here is derived from an EMBL/GenBank/DDBJ whole genome shotgun (WGS) entry which is preliminary data.</text>
</comment>
<dbReference type="GO" id="GO:0008047">
    <property type="term" value="F:enzyme activator activity"/>
    <property type="evidence" value="ECO:0007669"/>
    <property type="project" value="InterPro"/>
</dbReference>
<dbReference type="Pfam" id="PF01750">
    <property type="entry name" value="HycI"/>
    <property type="match status" value="1"/>
</dbReference>
<keyword evidence="1" id="KW-0645">Protease</keyword>
<accession>A0A4U0PZY8</accession>
<evidence type="ECO:0000313" key="1">
    <source>
        <dbReference type="EMBL" id="TJZ74207.1"/>
    </source>
</evidence>
<name>A0A4U0PZY8_9NEIS</name>
<dbReference type="GO" id="GO:0016485">
    <property type="term" value="P:protein processing"/>
    <property type="evidence" value="ECO:0007669"/>
    <property type="project" value="TreeGrafter"/>
</dbReference>
<keyword evidence="1" id="KW-0378">Hydrolase</keyword>